<evidence type="ECO:0000256" key="2">
    <source>
        <dbReference type="SAM" id="Phobius"/>
    </source>
</evidence>
<dbReference type="InterPro" id="IPR010982">
    <property type="entry name" value="Lambda_DNA-bd_dom_sf"/>
</dbReference>
<dbReference type="PANTHER" id="PTHR34475">
    <property type="match status" value="1"/>
</dbReference>
<dbReference type="PANTHER" id="PTHR34475:SF1">
    <property type="entry name" value="CYTOSKELETON PROTEIN RODZ"/>
    <property type="match status" value="1"/>
</dbReference>
<accession>A0AA42L8R6</accession>
<sequence length="265" mass="28909">MEINPNSHQPTGSTSPSSALGNIQRPGEYLRQIRIAQKKEIEEIANVLNMPVKTLTALEQDDYKSLPEATFIKGYYRAYAKHLNADASAIIQRFDEIYVNDTGLKASHALNNSPIKIMGKLSGSKSVRNRKWLKRIAIVAAVAVLAWLAVVAVQNWTSSHKDDADVPKIKNSEVEILPMGGNTTAATSGDQLVLNFSRPTSVHIVDATGKVLATGRQASTLNLSGQSPFQIRLDDATAVSLVLNQEQISLSPYTVNGKAEFRLSR</sequence>
<dbReference type="Gene3D" id="1.10.260.40">
    <property type="entry name" value="lambda repressor-like DNA-binding domains"/>
    <property type="match status" value="1"/>
</dbReference>
<gene>
    <name evidence="4" type="ORF">N7644_17415</name>
</gene>
<feature type="region of interest" description="Disordered" evidence="1">
    <location>
        <begin position="1"/>
        <end position="23"/>
    </location>
</feature>
<feature type="domain" description="Cytoskeleton protein RodZ-like C-terminal" evidence="3">
    <location>
        <begin position="193"/>
        <end position="261"/>
    </location>
</feature>
<dbReference type="RefSeq" id="WP_009513036.1">
    <property type="nucleotide sequence ID" value="NZ_CP180027.1"/>
</dbReference>
<dbReference type="GO" id="GO:0003677">
    <property type="term" value="F:DNA binding"/>
    <property type="evidence" value="ECO:0007669"/>
    <property type="project" value="InterPro"/>
</dbReference>
<name>A0AA42L8R6_9GAMM</name>
<organism evidence="4 5">
    <name type="scientific">Acinetobacter courvalinii</name>
    <dbReference type="NCBI Taxonomy" id="280147"/>
    <lineage>
        <taxon>Bacteria</taxon>
        <taxon>Pseudomonadati</taxon>
        <taxon>Pseudomonadota</taxon>
        <taxon>Gammaproteobacteria</taxon>
        <taxon>Moraxellales</taxon>
        <taxon>Moraxellaceae</taxon>
        <taxon>Acinetobacter</taxon>
    </lineage>
</organism>
<evidence type="ECO:0000259" key="3">
    <source>
        <dbReference type="Pfam" id="PF13464"/>
    </source>
</evidence>
<dbReference type="AlphaFoldDB" id="A0AA42L8R6"/>
<feature type="transmembrane region" description="Helical" evidence="2">
    <location>
        <begin position="132"/>
        <end position="153"/>
    </location>
</feature>
<evidence type="ECO:0000313" key="4">
    <source>
        <dbReference type="EMBL" id="MDH0565448.1"/>
    </source>
</evidence>
<dbReference type="InterPro" id="IPR050400">
    <property type="entry name" value="Bact_Cytoskel_RodZ"/>
</dbReference>
<dbReference type="Proteomes" id="UP001159329">
    <property type="component" value="Unassembled WGS sequence"/>
</dbReference>
<keyword evidence="2" id="KW-0472">Membrane</keyword>
<dbReference type="InterPro" id="IPR025194">
    <property type="entry name" value="RodZ-like_C"/>
</dbReference>
<proteinExistence type="predicted"/>
<dbReference type="Pfam" id="PF13413">
    <property type="entry name" value="HTH_25"/>
    <property type="match status" value="1"/>
</dbReference>
<reference evidence="4" key="1">
    <citation type="submission" date="2022-09" db="EMBL/GenBank/DDBJ databases">
        <title>Intensive care unit water sources are persistently colonized with multi-drug resistant bacteria and are the site of extensive horizontal gene transfer of antibiotic resistance genes.</title>
        <authorList>
            <person name="Diorio-Toth L."/>
        </authorList>
    </citation>
    <scope>NUCLEOTIDE SEQUENCE</scope>
    <source>
        <strain evidence="4">GD04005</strain>
    </source>
</reference>
<evidence type="ECO:0000256" key="1">
    <source>
        <dbReference type="SAM" id="MobiDB-lite"/>
    </source>
</evidence>
<evidence type="ECO:0000313" key="5">
    <source>
        <dbReference type="Proteomes" id="UP001159329"/>
    </source>
</evidence>
<feature type="compositionally biased region" description="Polar residues" evidence="1">
    <location>
        <begin position="1"/>
        <end position="21"/>
    </location>
</feature>
<protein>
    <submittedName>
        <fullName evidence="4">Helix-turn-helix domain-containing protein</fullName>
    </submittedName>
</protein>
<comment type="caution">
    <text evidence="4">The sequence shown here is derived from an EMBL/GenBank/DDBJ whole genome shotgun (WGS) entry which is preliminary data.</text>
</comment>
<keyword evidence="2" id="KW-1133">Transmembrane helix</keyword>
<keyword evidence="2" id="KW-0812">Transmembrane</keyword>
<dbReference type="EMBL" id="JAOEEO010000008">
    <property type="protein sequence ID" value="MDH0565448.1"/>
    <property type="molecule type" value="Genomic_DNA"/>
</dbReference>
<dbReference type="Pfam" id="PF13464">
    <property type="entry name" value="RodZ_C"/>
    <property type="match status" value="1"/>
</dbReference>